<dbReference type="Proteomes" id="UP001175228">
    <property type="component" value="Unassembled WGS sequence"/>
</dbReference>
<feature type="binding site" evidence="5">
    <location>
        <position position="206"/>
    </location>
    <ligand>
        <name>Zn(2+)</name>
        <dbReference type="ChEBI" id="CHEBI:29105"/>
    </ligand>
</feature>
<dbReference type="GO" id="GO:0006882">
    <property type="term" value="P:intracellular zinc ion homeostasis"/>
    <property type="evidence" value="ECO:0007669"/>
    <property type="project" value="TreeGrafter"/>
</dbReference>
<dbReference type="Pfam" id="PF03006">
    <property type="entry name" value="HlyIII"/>
    <property type="match status" value="1"/>
</dbReference>
<evidence type="ECO:0000256" key="3">
    <source>
        <dbReference type="ARBA" id="ARBA00022989"/>
    </source>
</evidence>
<protein>
    <submittedName>
        <fullName evidence="8">Hemolysin-III related-domain-containing protein</fullName>
    </submittedName>
</protein>
<keyword evidence="2 7" id="KW-0812">Transmembrane</keyword>
<feature type="binding site" evidence="5">
    <location>
        <position position="360"/>
    </location>
    <ligand>
        <name>Zn(2+)</name>
        <dbReference type="ChEBI" id="CHEBI:29105"/>
    </ligand>
</feature>
<feature type="transmembrane region" description="Helical" evidence="7">
    <location>
        <begin position="353"/>
        <end position="373"/>
    </location>
</feature>
<feature type="transmembrane region" description="Helical" evidence="7">
    <location>
        <begin position="190"/>
        <end position="211"/>
    </location>
</feature>
<feature type="region of interest" description="Disordered" evidence="6">
    <location>
        <begin position="1"/>
        <end position="31"/>
    </location>
</feature>
<feature type="transmembrane region" description="Helical" evidence="7">
    <location>
        <begin position="250"/>
        <end position="272"/>
    </location>
</feature>
<feature type="transmembrane region" description="Helical" evidence="7">
    <location>
        <begin position="284"/>
        <end position="304"/>
    </location>
</feature>
<evidence type="ECO:0000256" key="1">
    <source>
        <dbReference type="ARBA" id="ARBA00004141"/>
    </source>
</evidence>
<sequence>MDPTHNGSLARRRRLSIAQQPEEQSDSDQDLFLASKPPASGLFDQLHRLYSQVSSTGLFVALAAVRSRSITVLDSAFPDASAAPHVVHVGDSMMERATADVARAIRSSFEGVHLIQYSDLPEKWRNNPFVTQGYRFIPIERWPLIILSLFAFHNETLNIHTHLIPFLILGINSIPHFDSEFINTPTPEKFFMAFVLLCFFCSSVWHTMSGCAHHGSMAFCAKVDYIGIGWLISASVASVVYYGFQCHPSINQMFLALCVATGLAGNIFPFIAWFNRHENRIWRVLFFVSLALSSIAPLATYSMLYSPLETFYFVSPVIPSLLSYVIGLIFYVSHIPERFLSDKWRQRLDAFGAGSHCIWHCFIVLAVILHRSAIRDMSDDGLVCTA</sequence>
<keyword evidence="4 7" id="KW-0472">Membrane</keyword>
<keyword evidence="9" id="KW-1185">Reference proteome</keyword>
<organism evidence="8 9">
    <name type="scientific">Armillaria luteobubalina</name>
    <dbReference type="NCBI Taxonomy" id="153913"/>
    <lineage>
        <taxon>Eukaryota</taxon>
        <taxon>Fungi</taxon>
        <taxon>Dikarya</taxon>
        <taxon>Basidiomycota</taxon>
        <taxon>Agaricomycotina</taxon>
        <taxon>Agaricomycetes</taxon>
        <taxon>Agaricomycetidae</taxon>
        <taxon>Agaricales</taxon>
        <taxon>Marasmiineae</taxon>
        <taxon>Physalacriaceae</taxon>
        <taxon>Armillaria</taxon>
    </lineage>
</organism>
<dbReference type="PANTHER" id="PTHR20855:SF97">
    <property type="entry name" value="ADIPOR-LIKE RECEPTOR IZH3-RELATED"/>
    <property type="match status" value="1"/>
</dbReference>
<evidence type="ECO:0000313" key="9">
    <source>
        <dbReference type="Proteomes" id="UP001175228"/>
    </source>
</evidence>
<dbReference type="AlphaFoldDB" id="A0AA39QMP1"/>
<evidence type="ECO:0000256" key="5">
    <source>
        <dbReference type="PIRSR" id="PIRSR604254-1"/>
    </source>
</evidence>
<keyword evidence="3 7" id="KW-1133">Transmembrane helix</keyword>
<comment type="subcellular location">
    <subcellularLocation>
        <location evidence="1">Membrane</location>
        <topology evidence="1">Multi-pass membrane protein</topology>
    </subcellularLocation>
</comment>
<accession>A0AA39QMP1</accession>
<evidence type="ECO:0000256" key="6">
    <source>
        <dbReference type="SAM" id="MobiDB-lite"/>
    </source>
</evidence>
<evidence type="ECO:0000256" key="4">
    <source>
        <dbReference type="ARBA" id="ARBA00023136"/>
    </source>
</evidence>
<evidence type="ECO:0000256" key="2">
    <source>
        <dbReference type="ARBA" id="ARBA00022692"/>
    </source>
</evidence>
<dbReference type="EMBL" id="JAUEPU010000002">
    <property type="protein sequence ID" value="KAK0505134.1"/>
    <property type="molecule type" value="Genomic_DNA"/>
</dbReference>
<dbReference type="PANTHER" id="PTHR20855">
    <property type="entry name" value="ADIPOR/PROGESTIN RECEPTOR-RELATED"/>
    <property type="match status" value="1"/>
</dbReference>
<name>A0AA39QMP1_9AGAR</name>
<dbReference type="GO" id="GO:0046872">
    <property type="term" value="F:metal ion binding"/>
    <property type="evidence" value="ECO:0007669"/>
    <property type="project" value="UniProtKB-KW"/>
</dbReference>
<comment type="caution">
    <text evidence="8">The sequence shown here is derived from an EMBL/GenBank/DDBJ whole genome shotgun (WGS) entry which is preliminary data.</text>
</comment>
<reference evidence="8" key="1">
    <citation type="submission" date="2023-06" db="EMBL/GenBank/DDBJ databases">
        <authorList>
            <consortium name="Lawrence Berkeley National Laboratory"/>
            <person name="Ahrendt S."/>
            <person name="Sahu N."/>
            <person name="Indic B."/>
            <person name="Wong-Bajracharya J."/>
            <person name="Merenyi Z."/>
            <person name="Ke H.-M."/>
            <person name="Monk M."/>
            <person name="Kocsube S."/>
            <person name="Drula E."/>
            <person name="Lipzen A."/>
            <person name="Balint B."/>
            <person name="Henrissat B."/>
            <person name="Andreopoulos B."/>
            <person name="Martin F.M."/>
            <person name="Harder C.B."/>
            <person name="Rigling D."/>
            <person name="Ford K.L."/>
            <person name="Foster G.D."/>
            <person name="Pangilinan J."/>
            <person name="Papanicolaou A."/>
            <person name="Barry K."/>
            <person name="LaButti K."/>
            <person name="Viragh M."/>
            <person name="Koriabine M."/>
            <person name="Yan M."/>
            <person name="Riley R."/>
            <person name="Champramary S."/>
            <person name="Plett K.L."/>
            <person name="Tsai I.J."/>
            <person name="Slot J."/>
            <person name="Sipos G."/>
            <person name="Plett J."/>
            <person name="Nagy L.G."/>
            <person name="Grigoriev I.V."/>
        </authorList>
    </citation>
    <scope>NUCLEOTIDE SEQUENCE</scope>
    <source>
        <strain evidence="8">HWK02</strain>
    </source>
</reference>
<feature type="transmembrane region" description="Helical" evidence="7">
    <location>
        <begin position="223"/>
        <end position="244"/>
    </location>
</feature>
<keyword evidence="5" id="KW-0479">Metal-binding</keyword>
<keyword evidence="5" id="KW-0862">Zinc</keyword>
<feature type="transmembrane region" description="Helical" evidence="7">
    <location>
        <begin position="310"/>
        <end position="332"/>
    </location>
</feature>
<dbReference type="GO" id="GO:0016020">
    <property type="term" value="C:membrane"/>
    <property type="evidence" value="ECO:0007669"/>
    <property type="project" value="UniProtKB-SubCell"/>
</dbReference>
<gene>
    <name evidence="8" type="ORF">EDD18DRAFT_1127877</name>
</gene>
<evidence type="ECO:0000313" key="8">
    <source>
        <dbReference type="EMBL" id="KAK0505134.1"/>
    </source>
</evidence>
<proteinExistence type="predicted"/>
<dbReference type="InterPro" id="IPR004254">
    <property type="entry name" value="AdipoR/HlyIII-related"/>
</dbReference>
<feature type="binding site" evidence="5">
    <location>
        <position position="356"/>
    </location>
    <ligand>
        <name>Zn(2+)</name>
        <dbReference type="ChEBI" id="CHEBI:29105"/>
    </ligand>
</feature>
<evidence type="ECO:0000256" key="7">
    <source>
        <dbReference type="SAM" id="Phobius"/>
    </source>
</evidence>
<dbReference type="GO" id="GO:0038023">
    <property type="term" value="F:signaling receptor activity"/>
    <property type="evidence" value="ECO:0007669"/>
    <property type="project" value="TreeGrafter"/>
</dbReference>